<evidence type="ECO:0000256" key="6">
    <source>
        <dbReference type="SAM" id="Phobius"/>
    </source>
</evidence>
<keyword evidence="6" id="KW-0472">Membrane</keyword>
<evidence type="ECO:0000256" key="2">
    <source>
        <dbReference type="ARBA" id="ARBA00014294"/>
    </source>
</evidence>
<evidence type="ECO:0000256" key="3">
    <source>
        <dbReference type="ARBA" id="ARBA00022593"/>
    </source>
</evidence>
<gene>
    <name evidence="7" type="ORF">Ocin01_07541</name>
</gene>
<comment type="function">
    <text evidence="4">Involved in peroxisome biosynthesis and integrity. Assembles membrane vesicles before the matrix proteins are translocated. As a docking factor for PEX19, is necessary for the import of peroxisomal membrane proteins in the peroxisomes.</text>
</comment>
<reference evidence="7 8" key="1">
    <citation type="journal article" date="2016" name="Genome Biol. Evol.">
        <title>Gene Family Evolution Reflects Adaptation to Soil Environmental Stressors in the Genome of the Collembolan Orchesella cincta.</title>
        <authorList>
            <person name="Faddeeva-Vakhrusheva A."/>
            <person name="Derks M.F."/>
            <person name="Anvar S.Y."/>
            <person name="Agamennone V."/>
            <person name="Suring W."/>
            <person name="Smit S."/>
            <person name="van Straalen N.M."/>
            <person name="Roelofs D."/>
        </authorList>
    </citation>
    <scope>NUCLEOTIDE SEQUENCE [LARGE SCALE GENOMIC DNA]</scope>
    <source>
        <tissue evidence="7">Mixed pool</tissue>
    </source>
</reference>
<evidence type="ECO:0000313" key="7">
    <source>
        <dbReference type="EMBL" id="ODM99138.1"/>
    </source>
</evidence>
<name>A0A1D2N1L5_ORCCI</name>
<comment type="subunit">
    <text evidence="1">Interacts with PEX19.</text>
</comment>
<dbReference type="GO" id="GO:0030674">
    <property type="term" value="F:protein-macromolecule adaptor activity"/>
    <property type="evidence" value="ECO:0007669"/>
    <property type="project" value="TreeGrafter"/>
</dbReference>
<dbReference type="InterPro" id="IPR006966">
    <property type="entry name" value="Peroxin-3"/>
</dbReference>
<keyword evidence="3" id="KW-0962">Peroxisome biogenesis</keyword>
<sequence>MFARVRNFVRNHWRKAVFGGMAGYAFVELTRLAARRYLTYQETRSRSYLRSLKKQQLFDMMEENFTSTFRTWFELMKENIKRNLNAEKITDMLKKGEGQKYENWMELKMVAFTNIICLVYGSAMLSVLVRIQVNVISGLLFKQMDEVPPGLEDFGGAGDGPGLHRITDDLQQKYMGLTRFLCTRGMDMLCSYIYETAHGVVSRLSLKQQFTISDIEQIFYVIRGQKLSDESKKLSVNDWHPIKEAYKYIFTGDYSDYLNLRQDNYAIVTEHPEEAFLRTLMCETFDLIESEDGKTILQFLETLGINHYLDKISEFLTTFPQTADASQISEESGTTHAPFEPELPQPAAPLAKLIPIMNAFIELEPAEDPWANVLLTNESLRSFSANVYESYCSKQFD</sequence>
<dbReference type="AlphaFoldDB" id="A0A1D2N1L5"/>
<accession>A0A1D2N1L5</accession>
<dbReference type="PANTHER" id="PTHR28080:SF1">
    <property type="entry name" value="PEROXISOMAL BIOGENESIS FACTOR 3"/>
    <property type="match status" value="1"/>
</dbReference>
<keyword evidence="6" id="KW-0812">Transmembrane</keyword>
<dbReference type="Pfam" id="PF04882">
    <property type="entry name" value="Peroxin-3"/>
    <property type="match status" value="1"/>
</dbReference>
<comment type="caution">
    <text evidence="7">The sequence shown here is derived from an EMBL/GenBank/DDBJ whole genome shotgun (WGS) entry which is preliminary data.</text>
</comment>
<dbReference type="EMBL" id="LJIJ01000297">
    <property type="protein sequence ID" value="ODM99138.1"/>
    <property type="molecule type" value="Genomic_DNA"/>
</dbReference>
<proteinExistence type="predicted"/>
<evidence type="ECO:0000256" key="1">
    <source>
        <dbReference type="ARBA" id="ARBA00011494"/>
    </source>
</evidence>
<evidence type="ECO:0000256" key="4">
    <source>
        <dbReference type="ARBA" id="ARBA00025338"/>
    </source>
</evidence>
<organism evidence="7 8">
    <name type="scientific">Orchesella cincta</name>
    <name type="common">Springtail</name>
    <name type="synonym">Podura cincta</name>
    <dbReference type="NCBI Taxonomy" id="48709"/>
    <lineage>
        <taxon>Eukaryota</taxon>
        <taxon>Metazoa</taxon>
        <taxon>Ecdysozoa</taxon>
        <taxon>Arthropoda</taxon>
        <taxon>Hexapoda</taxon>
        <taxon>Collembola</taxon>
        <taxon>Entomobryomorpha</taxon>
        <taxon>Entomobryoidea</taxon>
        <taxon>Orchesellidae</taxon>
        <taxon>Orchesellinae</taxon>
        <taxon>Orchesella</taxon>
    </lineage>
</organism>
<protein>
    <recommendedName>
        <fullName evidence="2">Peroxisomal biogenesis factor 3</fullName>
    </recommendedName>
    <alternativeName>
        <fullName evidence="5">Peroxisomal assembly protein PEX3</fullName>
    </alternativeName>
</protein>
<feature type="transmembrane region" description="Helical" evidence="6">
    <location>
        <begin position="109"/>
        <end position="129"/>
    </location>
</feature>
<dbReference type="GO" id="GO:0005778">
    <property type="term" value="C:peroxisomal membrane"/>
    <property type="evidence" value="ECO:0007669"/>
    <property type="project" value="InterPro"/>
</dbReference>
<dbReference type="Proteomes" id="UP000094527">
    <property type="component" value="Unassembled WGS sequence"/>
</dbReference>
<dbReference type="OrthoDB" id="45930at2759"/>
<dbReference type="PANTHER" id="PTHR28080">
    <property type="entry name" value="PEROXISOMAL BIOGENESIS FACTOR 3"/>
    <property type="match status" value="1"/>
</dbReference>
<evidence type="ECO:0000256" key="5">
    <source>
        <dbReference type="ARBA" id="ARBA00029630"/>
    </source>
</evidence>
<dbReference type="OMA" id="HRGWKDL"/>
<dbReference type="GO" id="GO:0045046">
    <property type="term" value="P:protein import into peroxisome membrane"/>
    <property type="evidence" value="ECO:0007669"/>
    <property type="project" value="TreeGrafter"/>
</dbReference>
<keyword evidence="6" id="KW-1133">Transmembrane helix</keyword>
<dbReference type="STRING" id="48709.A0A1D2N1L5"/>
<keyword evidence="8" id="KW-1185">Reference proteome</keyword>
<evidence type="ECO:0000313" key="8">
    <source>
        <dbReference type="Proteomes" id="UP000094527"/>
    </source>
</evidence>